<evidence type="ECO:0000313" key="4">
    <source>
        <dbReference type="Proteomes" id="UP000518091"/>
    </source>
</evidence>
<dbReference type="Proteomes" id="UP000814353">
    <property type="component" value="Unassembled WGS sequence"/>
</dbReference>
<dbReference type="SUPFAM" id="SSF54001">
    <property type="entry name" value="Cysteine proteinases"/>
    <property type="match status" value="1"/>
</dbReference>
<protein>
    <recommendedName>
        <fullName evidence="6">Transglutaminase-like superfamily protein</fullName>
    </recommendedName>
</protein>
<keyword evidence="1" id="KW-0732">Signal</keyword>
<feature type="signal peptide" evidence="1">
    <location>
        <begin position="1"/>
        <end position="20"/>
    </location>
</feature>
<dbReference type="EMBL" id="JACEFT010000017">
    <property type="protein sequence ID" value="MBA2779935.1"/>
    <property type="molecule type" value="Genomic_DNA"/>
</dbReference>
<reference evidence="3 5" key="1">
    <citation type="submission" date="2020-05" db="EMBL/GenBank/DDBJ databases">
        <title>Comparative genomic analysis of denitrifying bacteria from Halomonas genus.</title>
        <authorList>
            <person name="Wang L."/>
            <person name="Shao Z."/>
        </authorList>
    </citation>
    <scope>NUCLEOTIDE SEQUENCE [LARGE SCALE GENOMIC DNA]</scope>
    <source>
        <strain evidence="3 5">DSM 17331</strain>
    </source>
</reference>
<accession>A0A7W0AEV3</accession>
<evidence type="ECO:0000313" key="5">
    <source>
        <dbReference type="Proteomes" id="UP000814353"/>
    </source>
</evidence>
<feature type="chain" id="PRO_5030941580" description="Transglutaminase-like superfamily protein" evidence="1">
    <location>
        <begin position="21"/>
        <end position="806"/>
    </location>
</feature>
<dbReference type="Proteomes" id="UP000518091">
    <property type="component" value="Unassembled WGS sequence"/>
</dbReference>
<evidence type="ECO:0000256" key="1">
    <source>
        <dbReference type="SAM" id="SignalP"/>
    </source>
</evidence>
<name>A0A7W0AEV3_9GAMM</name>
<dbReference type="InterPro" id="IPR038765">
    <property type="entry name" value="Papain-like_cys_pep_sf"/>
</dbReference>
<comment type="caution">
    <text evidence="2">The sequence shown here is derived from an EMBL/GenBank/DDBJ whole genome shotgun (WGS) entry which is preliminary data.</text>
</comment>
<dbReference type="RefSeq" id="WP_181515404.1">
    <property type="nucleotide sequence ID" value="NZ_JABFUB010000007.1"/>
</dbReference>
<keyword evidence="5" id="KW-1185">Reference proteome</keyword>
<evidence type="ECO:0008006" key="6">
    <source>
        <dbReference type="Google" id="ProtNLM"/>
    </source>
</evidence>
<reference evidence="2 4" key="2">
    <citation type="submission" date="2020-07" db="EMBL/GenBank/DDBJ databases">
        <title>Identification of Halomonas strains.</title>
        <authorList>
            <person name="Xiao Z."/>
            <person name="Shen J."/>
        </authorList>
    </citation>
    <scope>NUCLEOTIDE SEQUENCE [LARGE SCALE GENOMIC DNA]</scope>
    <source>
        <strain evidence="2 4">DSM 17331</strain>
    </source>
</reference>
<dbReference type="AlphaFoldDB" id="A0A7W0AEV3"/>
<evidence type="ECO:0000313" key="3">
    <source>
        <dbReference type="EMBL" id="MCG6662069.1"/>
    </source>
</evidence>
<dbReference type="EMBL" id="JABFUB010000007">
    <property type="protein sequence ID" value="MCG6662069.1"/>
    <property type="molecule type" value="Genomic_DNA"/>
</dbReference>
<organism evidence="2 4">
    <name type="scientific">Billgrantia kenyensis</name>
    <dbReference type="NCBI Taxonomy" id="321266"/>
    <lineage>
        <taxon>Bacteria</taxon>
        <taxon>Pseudomonadati</taxon>
        <taxon>Pseudomonadota</taxon>
        <taxon>Gammaproteobacteria</taxon>
        <taxon>Oceanospirillales</taxon>
        <taxon>Halomonadaceae</taxon>
        <taxon>Billgrantia</taxon>
    </lineage>
</organism>
<sequence>MKIKLGLLSITLLLASSVSAGMMCPGSPGMSEAHQRYFEQRVLNLDRAARDAYAELPWEALRVTAAQQAQGSEPDALFAWVRDETRWLPYAGELRGAEGVMQDRMGSSLDRALLLAALMEEAGHTVRLARTTLTEDGLERLQSAWADMPVARRPDGPSEMDLSDAAIEALAERLESDPDDMAEALLAQREAAEARQSRLLDESQHQAQALLAMLDDTLQAAGRQDMEPALTDHWWVQLRTADGWSDFDPALPDHAARERLVADGEAEPVYPEEIPDDARHWLTVEVVAEQLQDGRLNEAVALSHRIPAAELLGQQMHLELYPVELPSPQELLDGSLEIDTLPQAMFGQQQWVPYLRMGDSLERHKLINADGSVEVPGQETATGAAFREATGALEGIGRGAREREAAAPAELTAVVVRFHVEAPGREKESIERPLMDLLGPGRRTGDVAAFEVDEELRQQRAVELLSTLGVLGQVAWVPPAQLAAWHYEGLMENRQTAMAGAYLAAHGDDSFVGKALESRSTRRHALDQLAAMRLAYSPYPERVALTRLNLLGYVELMEFRAGEYRRREGFDILDNRIAVPSGEAVAETRLAQGALDTLLEAELAVEPTVALGNTARAFLHGLAAERDWQVIRRQGELEALGWQPNADLQAHFKALLEQEHALAMPAVLDAGEEPVWWQLDPATGDLLGYGPDRRGQYVEAILVLISAGDSAMGAVGMVQSIWDCLFTSSDPLCCTQDAAAQEMIGRAVSYGLGGLAEAHDINIIIGRDLISGGTFDRLNSAGISKAAGDVAGAGAEFIVDSWGRCQ</sequence>
<evidence type="ECO:0000313" key="2">
    <source>
        <dbReference type="EMBL" id="MBA2779935.1"/>
    </source>
</evidence>
<gene>
    <name evidence="2" type="ORF">H1D44_13630</name>
    <name evidence="3" type="ORF">HOP48_10975</name>
</gene>
<proteinExistence type="predicted"/>